<keyword evidence="2" id="KW-1185">Reference proteome</keyword>
<proteinExistence type="predicted"/>
<protein>
    <submittedName>
        <fullName evidence="1">Uncharacterized protein</fullName>
    </submittedName>
</protein>
<dbReference type="Proteomes" id="UP001554567">
    <property type="component" value="Unassembled WGS sequence"/>
</dbReference>
<organism evidence="1 2">
    <name type="scientific">Erwinia papayae</name>
    <dbReference type="NCBI Taxonomy" id="206499"/>
    <lineage>
        <taxon>Bacteria</taxon>
        <taxon>Pseudomonadati</taxon>
        <taxon>Pseudomonadota</taxon>
        <taxon>Gammaproteobacteria</taxon>
        <taxon>Enterobacterales</taxon>
        <taxon>Erwiniaceae</taxon>
        <taxon>Erwinia</taxon>
    </lineage>
</organism>
<dbReference type="EMBL" id="JBFKZN010000007">
    <property type="protein sequence ID" value="MEW5290557.1"/>
    <property type="molecule type" value="Genomic_DNA"/>
</dbReference>
<reference evidence="1 2" key="1">
    <citation type="submission" date="2024-07" db="EMBL/GenBank/DDBJ databases">
        <authorList>
            <person name="Dulla G.F.J."/>
            <person name="Delorm J.G."/>
        </authorList>
    </citation>
    <scope>NUCLEOTIDE SEQUENCE [LARGE SCALE GENOMIC DNA]</scope>
    <source>
        <strain evidence="1 2">JGD 233</strain>
    </source>
</reference>
<sequence length="59" mass="6438">MVISAEEYDESEAVRLQKLKALIARSIAQAERNDLDGIDNVFSELSVDERAATGDKAQG</sequence>
<dbReference type="RefSeq" id="WP_367168023.1">
    <property type="nucleotide sequence ID" value="NZ_JBFKZN010000007.1"/>
</dbReference>
<gene>
    <name evidence="1" type="ORF">ABW286_15425</name>
</gene>
<evidence type="ECO:0000313" key="1">
    <source>
        <dbReference type="EMBL" id="MEW5290557.1"/>
    </source>
</evidence>
<name>A0ABV3N409_9GAMM</name>
<accession>A0ABV3N409</accession>
<evidence type="ECO:0000313" key="2">
    <source>
        <dbReference type="Proteomes" id="UP001554567"/>
    </source>
</evidence>
<comment type="caution">
    <text evidence="1">The sequence shown here is derived from an EMBL/GenBank/DDBJ whole genome shotgun (WGS) entry which is preliminary data.</text>
</comment>